<organism evidence="2 3">
    <name type="scientific">Rhizobium miluonense</name>
    <dbReference type="NCBI Taxonomy" id="411945"/>
    <lineage>
        <taxon>Bacteria</taxon>
        <taxon>Pseudomonadati</taxon>
        <taxon>Pseudomonadota</taxon>
        <taxon>Alphaproteobacteria</taxon>
        <taxon>Hyphomicrobiales</taxon>
        <taxon>Rhizobiaceae</taxon>
        <taxon>Rhizobium/Agrobacterium group</taxon>
        <taxon>Rhizobium</taxon>
    </lineage>
</organism>
<name>A0A1C3WR08_9HYPH</name>
<protein>
    <recommendedName>
        <fullName evidence="4">DUF1223 domain-containing protein</fullName>
    </recommendedName>
</protein>
<evidence type="ECO:0000256" key="1">
    <source>
        <dbReference type="SAM" id="SignalP"/>
    </source>
</evidence>
<dbReference type="PANTHER" id="PTHR36057:SF1">
    <property type="entry name" value="LIPOPROTEIN LIPID ATTACHMENT SITE-LIKE PROTEIN, PUTATIVE (DUF1223)-RELATED"/>
    <property type="match status" value="1"/>
</dbReference>
<gene>
    <name evidence="2" type="ORF">GA0061102_103713</name>
</gene>
<keyword evidence="1" id="KW-0732">Signal</keyword>
<dbReference type="EMBL" id="FMAH01000037">
    <property type="protein sequence ID" value="SCB42400.1"/>
    <property type="molecule type" value="Genomic_DNA"/>
</dbReference>
<dbReference type="SUPFAM" id="SSF52833">
    <property type="entry name" value="Thioredoxin-like"/>
    <property type="match status" value="1"/>
</dbReference>
<evidence type="ECO:0008006" key="4">
    <source>
        <dbReference type="Google" id="ProtNLM"/>
    </source>
</evidence>
<dbReference type="Pfam" id="PF06764">
    <property type="entry name" value="DUF1223"/>
    <property type="match status" value="1"/>
</dbReference>
<feature type="chain" id="PRO_5008685900" description="DUF1223 domain-containing protein" evidence="1">
    <location>
        <begin position="19"/>
        <end position="233"/>
    </location>
</feature>
<sequence length="233" mass="25130">MKQFMKLMLTGTVVCVMASVSHGASSNNRSLTVVELFTSQGCSSCPPANSNLIKLNKREDVLTLSFAVTYWDYLGWKDLFGKQEFTDRQIAYEAPLHQSGPFTPQMVVNGTKTVVGNNLAELTELLSTASRLTGPSITLGHSRAEIGRGDVPRSAADVWLIRYDPNVVNVPIARGENAGSTLPHTHVVHALKPLGQWDGSPATFDFPKAPDGLRTAILIQEQQGGPILAAATD</sequence>
<dbReference type="OrthoDB" id="9808254at2"/>
<dbReference type="InterPro" id="IPR010634">
    <property type="entry name" value="DUF1223"/>
</dbReference>
<dbReference type="AlphaFoldDB" id="A0A1C3WR08"/>
<reference evidence="3" key="1">
    <citation type="submission" date="2016-08" db="EMBL/GenBank/DDBJ databases">
        <authorList>
            <person name="Varghese N."/>
            <person name="Submissions Spin"/>
        </authorList>
    </citation>
    <scope>NUCLEOTIDE SEQUENCE [LARGE SCALE GENOMIC DNA]</scope>
    <source>
        <strain evidence="3">HAMBI 2971</strain>
    </source>
</reference>
<dbReference type="PANTHER" id="PTHR36057">
    <property type="match status" value="1"/>
</dbReference>
<dbReference type="RefSeq" id="WP_092854020.1">
    <property type="nucleotide sequence ID" value="NZ_FMAH01000037.1"/>
</dbReference>
<dbReference type="Proteomes" id="UP000199435">
    <property type="component" value="Unassembled WGS sequence"/>
</dbReference>
<dbReference type="InterPro" id="IPR036249">
    <property type="entry name" value="Thioredoxin-like_sf"/>
</dbReference>
<evidence type="ECO:0000313" key="2">
    <source>
        <dbReference type="EMBL" id="SCB42400.1"/>
    </source>
</evidence>
<evidence type="ECO:0000313" key="3">
    <source>
        <dbReference type="Proteomes" id="UP000199435"/>
    </source>
</evidence>
<accession>A0A1C3WR08</accession>
<keyword evidence="3" id="KW-1185">Reference proteome</keyword>
<dbReference type="STRING" id="411945.GA0061102_103713"/>
<feature type="signal peptide" evidence="1">
    <location>
        <begin position="1"/>
        <end position="18"/>
    </location>
</feature>
<proteinExistence type="predicted"/>